<accession>A0ABY3AR91</accession>
<protein>
    <submittedName>
        <fullName evidence="1">DUF2577 domain-containing protein</fullName>
    </submittedName>
</protein>
<name>A0ABY3AR91_PAEPP</name>
<evidence type="ECO:0000313" key="2">
    <source>
        <dbReference type="Proteomes" id="UP000316208"/>
    </source>
</evidence>
<organism evidence="1 2">
    <name type="scientific">Paenibacillus popilliae</name>
    <name type="common">Bacillus popilliae</name>
    <dbReference type="NCBI Taxonomy" id="78057"/>
    <lineage>
        <taxon>Bacteria</taxon>
        <taxon>Bacillati</taxon>
        <taxon>Bacillota</taxon>
        <taxon>Bacilli</taxon>
        <taxon>Bacillales</taxon>
        <taxon>Paenibacillaceae</taxon>
        <taxon>Paenibacillus</taxon>
    </lineage>
</organism>
<keyword evidence="2" id="KW-1185">Reference proteome</keyword>
<reference evidence="1 2" key="1">
    <citation type="submission" date="2018-03" db="EMBL/GenBank/DDBJ databases">
        <title>Aerobic endospore-forming bacteria genome sequencing and assembly.</title>
        <authorList>
            <person name="Cavalcante D.A."/>
            <person name="Driks A."/>
            <person name="Putonti C."/>
            <person name="De-Souza M.T."/>
        </authorList>
    </citation>
    <scope>NUCLEOTIDE SEQUENCE [LARGE SCALE GENOMIC DNA]</scope>
    <source>
        <strain evidence="1 2">SDF0028</strain>
    </source>
</reference>
<dbReference type="EMBL" id="SADY01000003">
    <property type="protein sequence ID" value="TQR45304.1"/>
    <property type="molecule type" value="Genomic_DNA"/>
</dbReference>
<evidence type="ECO:0000313" key="1">
    <source>
        <dbReference type="EMBL" id="TQR45304.1"/>
    </source>
</evidence>
<proteinExistence type="predicted"/>
<comment type="caution">
    <text evidence="1">The sequence shown here is derived from an EMBL/GenBank/DDBJ whole genome shotgun (WGS) entry which is preliminary data.</text>
</comment>
<dbReference type="InterPro" id="IPR022555">
    <property type="entry name" value="DUF2577"/>
</dbReference>
<sequence>MRMLNIIKRAAMDVNEASVPVGITFGTVVNDNPLEVTVDQRFILDEDFLIIPESMTKYEVDLNCNNPLEGVGDVKSATSDKVVIRTGLEKGDKVLLLRIQGGQQYLVLDKVVGG</sequence>
<gene>
    <name evidence="1" type="ORF">C7Y44_11340</name>
</gene>
<dbReference type="Pfam" id="PF10844">
    <property type="entry name" value="DUF2577"/>
    <property type="match status" value="1"/>
</dbReference>
<dbReference type="Proteomes" id="UP000316208">
    <property type="component" value="Unassembled WGS sequence"/>
</dbReference>